<feature type="non-terminal residue" evidence="1">
    <location>
        <position position="1"/>
    </location>
</feature>
<gene>
    <name evidence="1" type="primary">S100</name>
    <name evidence="1" type="ORF">TR112850</name>
</gene>
<accession>A0A0X3Q791</accession>
<proteinExistence type="predicted"/>
<dbReference type="EMBL" id="GEEE01003875">
    <property type="protein sequence ID" value="JAP59350.1"/>
    <property type="molecule type" value="Transcribed_RNA"/>
</dbReference>
<sequence>RRAGRRRILNAVRACVSQPQSCLPMSTNGRPRTPSRTNWQYFCPTGKRAGLIRRRIASTGHRLDDWSSAAQGLTDNIIGHSQEFDADSTLNFLHKPECVHDARLLAFSSRLGCYFPRYQI</sequence>
<name>A0A0X3Q791_SCHSO</name>
<organism evidence="1">
    <name type="scientific">Schistocephalus solidus</name>
    <name type="common">Tapeworm</name>
    <dbReference type="NCBI Taxonomy" id="70667"/>
    <lineage>
        <taxon>Eukaryota</taxon>
        <taxon>Metazoa</taxon>
        <taxon>Spiralia</taxon>
        <taxon>Lophotrochozoa</taxon>
        <taxon>Platyhelminthes</taxon>
        <taxon>Cestoda</taxon>
        <taxon>Eucestoda</taxon>
        <taxon>Diphyllobothriidea</taxon>
        <taxon>Diphyllobothriidae</taxon>
        <taxon>Schistocephalus</taxon>
    </lineage>
</organism>
<reference evidence="1" key="1">
    <citation type="submission" date="2016-01" db="EMBL/GenBank/DDBJ databases">
        <title>Reference transcriptome for the parasite Schistocephalus solidus: insights into the molecular evolution of parasitism.</title>
        <authorList>
            <person name="Hebert F.O."/>
            <person name="Grambauer S."/>
            <person name="Barber I."/>
            <person name="Landry C.R."/>
            <person name="Aubin-Horth N."/>
        </authorList>
    </citation>
    <scope>NUCLEOTIDE SEQUENCE</scope>
</reference>
<evidence type="ECO:0000313" key="1">
    <source>
        <dbReference type="EMBL" id="JAP59350.1"/>
    </source>
</evidence>
<dbReference type="AlphaFoldDB" id="A0A0X3Q791"/>
<protein>
    <submittedName>
        <fullName evidence="1">Calhepatin</fullName>
    </submittedName>
</protein>